<evidence type="ECO:0000256" key="1">
    <source>
        <dbReference type="SAM" id="MobiDB-lite"/>
    </source>
</evidence>
<protein>
    <submittedName>
        <fullName evidence="2">Uncharacterized protein</fullName>
    </submittedName>
</protein>
<organism evidence="2 3">
    <name type="scientific">Streptomyces cinereoruber</name>
    <dbReference type="NCBI Taxonomy" id="67260"/>
    <lineage>
        <taxon>Bacteria</taxon>
        <taxon>Bacillati</taxon>
        <taxon>Actinomycetota</taxon>
        <taxon>Actinomycetes</taxon>
        <taxon>Kitasatosporales</taxon>
        <taxon>Streptomycetaceae</taxon>
        <taxon>Streptomyces</taxon>
    </lineage>
</organism>
<gene>
    <name evidence="2" type="ORF">CP977_17035</name>
</gene>
<keyword evidence="3" id="KW-1185">Reference proteome</keyword>
<feature type="compositionally biased region" description="Low complexity" evidence="1">
    <location>
        <begin position="27"/>
        <end position="46"/>
    </location>
</feature>
<dbReference type="Proteomes" id="UP000326029">
    <property type="component" value="Chromosome"/>
</dbReference>
<name>A0ABX6BHR8_9ACTN</name>
<sequence>MAKNAFLESGAVSGIPPSASTTPCRPSATSRSRTLRSLSTSRSSMSTPCIRTTVSRSAVILVAIPSAGHAVFTIPVE</sequence>
<evidence type="ECO:0000313" key="2">
    <source>
        <dbReference type="EMBL" id="QEV33660.1"/>
    </source>
</evidence>
<dbReference type="EMBL" id="CP023693">
    <property type="protein sequence ID" value="QEV33660.1"/>
    <property type="molecule type" value="Genomic_DNA"/>
</dbReference>
<reference evidence="2 3" key="1">
    <citation type="submission" date="2017-09" db="EMBL/GenBank/DDBJ databases">
        <authorList>
            <person name="Lee N."/>
            <person name="Cho B.-K."/>
        </authorList>
    </citation>
    <scope>NUCLEOTIDE SEQUENCE [LARGE SCALE GENOMIC DNA]</scope>
    <source>
        <strain evidence="2 3">ATCC 19740</strain>
    </source>
</reference>
<proteinExistence type="predicted"/>
<accession>A0ABX6BHR8</accession>
<evidence type="ECO:0000313" key="3">
    <source>
        <dbReference type="Proteomes" id="UP000326029"/>
    </source>
</evidence>
<feature type="region of interest" description="Disordered" evidence="1">
    <location>
        <begin position="1"/>
        <end position="46"/>
    </location>
</feature>